<dbReference type="EMBL" id="GL385396">
    <property type="protein sequence ID" value="EJT79363.1"/>
    <property type="molecule type" value="Genomic_DNA"/>
</dbReference>
<organism evidence="1">
    <name type="scientific">Gaeumannomyces tritici (strain R3-111a-1)</name>
    <name type="common">Wheat and barley take-all root rot fungus</name>
    <name type="synonym">Gaeumannomyces graminis var. tritici</name>
    <dbReference type="NCBI Taxonomy" id="644352"/>
    <lineage>
        <taxon>Eukaryota</taxon>
        <taxon>Fungi</taxon>
        <taxon>Dikarya</taxon>
        <taxon>Ascomycota</taxon>
        <taxon>Pezizomycotina</taxon>
        <taxon>Sordariomycetes</taxon>
        <taxon>Sordariomycetidae</taxon>
        <taxon>Magnaporthales</taxon>
        <taxon>Magnaporthaceae</taxon>
        <taxon>Gaeumannomyces</taxon>
    </lineage>
</organism>
<dbReference type="VEuPathDB" id="FungiDB:GGTG_04447"/>
<reference evidence="2" key="4">
    <citation type="journal article" date="2015" name="G3 (Bethesda)">
        <title>Genome sequences of three phytopathogenic species of the Magnaporthaceae family of fungi.</title>
        <authorList>
            <person name="Okagaki L.H."/>
            <person name="Nunes C.C."/>
            <person name="Sailsbery J."/>
            <person name="Clay B."/>
            <person name="Brown D."/>
            <person name="John T."/>
            <person name="Oh Y."/>
            <person name="Young N."/>
            <person name="Fitzgerald M."/>
            <person name="Haas B.J."/>
            <person name="Zeng Q."/>
            <person name="Young S."/>
            <person name="Adiconis X."/>
            <person name="Fan L."/>
            <person name="Levin J.Z."/>
            <person name="Mitchell T.K."/>
            <person name="Okubara P.A."/>
            <person name="Farman M.L."/>
            <person name="Kohn L.M."/>
            <person name="Birren B."/>
            <person name="Ma L.-J."/>
            <person name="Dean R.A."/>
        </authorList>
    </citation>
    <scope>NUCLEOTIDE SEQUENCE</scope>
    <source>
        <strain evidence="2">R3-111a-1</strain>
    </source>
</reference>
<evidence type="ECO:0000313" key="3">
    <source>
        <dbReference type="Proteomes" id="UP000006039"/>
    </source>
</evidence>
<reference evidence="2" key="5">
    <citation type="submission" date="2018-04" db="UniProtKB">
        <authorList>
            <consortium name="EnsemblFungi"/>
        </authorList>
    </citation>
    <scope>IDENTIFICATION</scope>
    <source>
        <strain evidence="2">R3-111a-1</strain>
    </source>
</reference>
<reference evidence="3" key="1">
    <citation type="submission" date="2010-07" db="EMBL/GenBank/DDBJ databases">
        <title>The genome sequence of Gaeumannomyces graminis var. tritici strain R3-111a-1.</title>
        <authorList>
            <consortium name="The Broad Institute Genome Sequencing Platform"/>
            <person name="Ma L.-J."/>
            <person name="Dead R."/>
            <person name="Young S."/>
            <person name="Zeng Q."/>
            <person name="Koehrsen M."/>
            <person name="Alvarado L."/>
            <person name="Berlin A."/>
            <person name="Chapman S.B."/>
            <person name="Chen Z."/>
            <person name="Freedman E."/>
            <person name="Gellesch M."/>
            <person name="Goldberg J."/>
            <person name="Griggs A."/>
            <person name="Gujja S."/>
            <person name="Heilman E.R."/>
            <person name="Heiman D."/>
            <person name="Hepburn T."/>
            <person name="Howarth C."/>
            <person name="Jen D."/>
            <person name="Larson L."/>
            <person name="Mehta T."/>
            <person name="Neiman D."/>
            <person name="Pearson M."/>
            <person name="Roberts A."/>
            <person name="Saif S."/>
            <person name="Shea T."/>
            <person name="Shenoy N."/>
            <person name="Sisk P."/>
            <person name="Stolte C."/>
            <person name="Sykes S."/>
            <person name="Walk T."/>
            <person name="White J."/>
            <person name="Yandava C."/>
            <person name="Haas B."/>
            <person name="Nusbaum C."/>
            <person name="Birren B."/>
        </authorList>
    </citation>
    <scope>NUCLEOTIDE SEQUENCE [LARGE SCALE GENOMIC DNA]</scope>
    <source>
        <strain evidence="3">R3-111a-1</strain>
    </source>
</reference>
<evidence type="ECO:0000313" key="1">
    <source>
        <dbReference type="EMBL" id="EJT79363.1"/>
    </source>
</evidence>
<dbReference type="EnsemblFungi" id="EJT79363">
    <property type="protein sequence ID" value="EJT79363"/>
    <property type="gene ID" value="GGTG_04447"/>
</dbReference>
<accession>J3NT49</accession>
<protein>
    <submittedName>
        <fullName evidence="1 2">Uncharacterized protein</fullName>
    </submittedName>
</protein>
<name>J3NT49_GAET3</name>
<proteinExistence type="predicted"/>
<sequence length="66" mass="7791">MSKSNRNHQMNEICARRVELLPKDLWRTPEAAAVGSCRFWRRNAVWNVCPWSFIFKAWLWAGAQKA</sequence>
<dbReference type="GeneID" id="20344905"/>
<gene>
    <name evidence="2" type="primary">20344905</name>
    <name evidence="1" type="ORF">GGTG_04447</name>
</gene>
<dbReference type="Proteomes" id="UP000006039">
    <property type="component" value="Unassembled WGS sequence"/>
</dbReference>
<dbReference type="HOGENOM" id="CLU_2831340_0_0_1"/>
<reference evidence="1" key="2">
    <citation type="submission" date="2010-07" db="EMBL/GenBank/DDBJ databases">
        <authorList>
            <consortium name="The Broad Institute Genome Sequencing Platform"/>
            <consortium name="Broad Institute Genome Sequencing Center for Infectious Disease"/>
            <person name="Ma L.-J."/>
            <person name="Dead R."/>
            <person name="Young S."/>
            <person name="Zeng Q."/>
            <person name="Koehrsen M."/>
            <person name="Alvarado L."/>
            <person name="Berlin A."/>
            <person name="Chapman S.B."/>
            <person name="Chen Z."/>
            <person name="Freedman E."/>
            <person name="Gellesch M."/>
            <person name="Goldberg J."/>
            <person name="Griggs A."/>
            <person name="Gujja S."/>
            <person name="Heilman E.R."/>
            <person name="Heiman D."/>
            <person name="Hepburn T."/>
            <person name="Howarth C."/>
            <person name="Jen D."/>
            <person name="Larson L."/>
            <person name="Mehta T."/>
            <person name="Neiman D."/>
            <person name="Pearson M."/>
            <person name="Roberts A."/>
            <person name="Saif S."/>
            <person name="Shea T."/>
            <person name="Shenoy N."/>
            <person name="Sisk P."/>
            <person name="Stolte C."/>
            <person name="Sykes S."/>
            <person name="Walk T."/>
            <person name="White J."/>
            <person name="Yandava C."/>
            <person name="Haas B."/>
            <person name="Nusbaum C."/>
            <person name="Birren B."/>
        </authorList>
    </citation>
    <scope>NUCLEOTIDE SEQUENCE</scope>
    <source>
        <strain evidence="1">R3-111a-1</strain>
    </source>
</reference>
<dbReference type="AlphaFoldDB" id="J3NT49"/>
<keyword evidence="3" id="KW-1185">Reference proteome</keyword>
<evidence type="ECO:0000313" key="2">
    <source>
        <dbReference type="EnsemblFungi" id="EJT79363"/>
    </source>
</evidence>
<dbReference type="RefSeq" id="XP_009220508.1">
    <property type="nucleotide sequence ID" value="XM_009222244.1"/>
</dbReference>
<reference evidence="1" key="3">
    <citation type="submission" date="2010-09" db="EMBL/GenBank/DDBJ databases">
        <title>Annotation of Gaeumannomyces graminis var. tritici R3-111a-1.</title>
        <authorList>
            <consortium name="The Broad Institute Genome Sequencing Platform"/>
            <person name="Ma L.-J."/>
            <person name="Dead R."/>
            <person name="Young S.K."/>
            <person name="Zeng Q."/>
            <person name="Gargeya S."/>
            <person name="Fitzgerald M."/>
            <person name="Haas B."/>
            <person name="Abouelleil A."/>
            <person name="Alvarado L."/>
            <person name="Arachchi H.M."/>
            <person name="Berlin A."/>
            <person name="Brown A."/>
            <person name="Chapman S.B."/>
            <person name="Chen Z."/>
            <person name="Dunbar C."/>
            <person name="Freedman E."/>
            <person name="Gearin G."/>
            <person name="Gellesch M."/>
            <person name="Goldberg J."/>
            <person name="Griggs A."/>
            <person name="Gujja S."/>
            <person name="Heiman D."/>
            <person name="Howarth C."/>
            <person name="Larson L."/>
            <person name="Lui A."/>
            <person name="MacDonald P.J.P."/>
            <person name="Mehta T."/>
            <person name="Montmayeur A."/>
            <person name="Murphy C."/>
            <person name="Neiman D."/>
            <person name="Pearson M."/>
            <person name="Priest M."/>
            <person name="Roberts A."/>
            <person name="Saif S."/>
            <person name="Shea T."/>
            <person name="Shenoy N."/>
            <person name="Sisk P."/>
            <person name="Stolte C."/>
            <person name="Sykes S."/>
            <person name="Yandava C."/>
            <person name="Wortman J."/>
            <person name="Nusbaum C."/>
            <person name="Birren B."/>
        </authorList>
    </citation>
    <scope>NUCLEOTIDE SEQUENCE</scope>
    <source>
        <strain evidence="1">R3-111a-1</strain>
    </source>
</reference>